<gene>
    <name evidence="2" type="ORF">SAMN04489832_0327</name>
</gene>
<dbReference type="Pfam" id="PF13424">
    <property type="entry name" value="TPR_12"/>
    <property type="match status" value="2"/>
</dbReference>
<evidence type="ECO:0000313" key="2">
    <source>
        <dbReference type="EMBL" id="SIM50853.1"/>
    </source>
</evidence>
<dbReference type="InterPro" id="IPR002182">
    <property type="entry name" value="NB-ARC"/>
</dbReference>
<keyword evidence="3" id="KW-1185">Reference proteome</keyword>
<feature type="domain" description="NB-ARC" evidence="1">
    <location>
        <begin position="491"/>
        <end position="623"/>
    </location>
</feature>
<dbReference type="NCBIfam" id="NF047398">
    <property type="entry name" value="AAA_KGGVGR"/>
    <property type="match status" value="1"/>
</dbReference>
<dbReference type="PANTHER" id="PTHR46082">
    <property type="entry name" value="ATP/GTP-BINDING PROTEIN-RELATED"/>
    <property type="match status" value="1"/>
</dbReference>
<dbReference type="STRING" id="709881.SAMN04489832_0327"/>
<evidence type="ECO:0000259" key="1">
    <source>
        <dbReference type="Pfam" id="PF00931"/>
    </source>
</evidence>
<evidence type="ECO:0000313" key="3">
    <source>
        <dbReference type="Proteomes" id="UP000185124"/>
    </source>
</evidence>
<dbReference type="SUPFAM" id="SSF48452">
    <property type="entry name" value="TPR-like"/>
    <property type="match status" value="3"/>
</dbReference>
<dbReference type="GO" id="GO:0043531">
    <property type="term" value="F:ADP binding"/>
    <property type="evidence" value="ECO:0007669"/>
    <property type="project" value="InterPro"/>
</dbReference>
<dbReference type="InterPro" id="IPR011990">
    <property type="entry name" value="TPR-like_helical_dom_sf"/>
</dbReference>
<accession>A0A1N5TR22</accession>
<dbReference type="RefSeq" id="WP_074308144.1">
    <property type="nucleotide sequence ID" value="NZ_FSQT01000001.1"/>
</dbReference>
<keyword evidence="2" id="KW-0966">Cell projection</keyword>
<keyword evidence="2" id="KW-0969">Cilium</keyword>
<reference evidence="3" key="1">
    <citation type="submission" date="2016-12" db="EMBL/GenBank/DDBJ databases">
        <authorList>
            <person name="Varghese N."/>
            <person name="Submissions S."/>
        </authorList>
    </citation>
    <scope>NUCLEOTIDE SEQUENCE [LARGE SCALE GENOMIC DNA]</scope>
    <source>
        <strain evidence="3">DSM 45599</strain>
    </source>
</reference>
<sequence length="1294" mass="142849">MTDERNGQVVTFYSFKGGTGRTMALANVAWILAANGKKVLVADWDLESPGLHRFYHPFIDLSVLPGTGGVIDMIRGFENQASAKDADGLPKSRSLPNGWEAEFARVRHFAFSLNYTFPGGGSLDFLSAGRQNQDYAAGISGLDWDVFYDGLGGEAFIDALRADMRRNYDYTLIDSRTGLSDVASICTIHLPDVLVDCFTFSDQGIEGAARVAREVTNRYTNRRIRVLPAPMRVDPAEQDKANAGRAFAMHRFAGLPGGLSEADRRDYWAEVEVPYVAYYAYEETLATFGTDRAMLSAYERLTSAITEGEVRSLPRLDDAVRNQLRSQFERKRFLAQGEILLRYAPKDQAWAEWIERVLGLVGIQVIDAGSADTGRDVVPTRTLTVVSTAYAETTPGALPPAESPGSGTPLAVYVDDVRPLPEFVPETSVFLNGLTRASDAAASLLRLVGRVELSADKVPTASGARYPGIGPELQKTPVANVQFIGRDEDLRRLRHLLQSGVSRGYSLVALRGMGGVGKTQIALEYVHRFRTAYDLVFWIEADPQIFVDSTLVDLGERMGLPEPANIPAAIRQVHDTLVRGDRYPRWLLVFDNVADYRQIEDFLPMGGRGHIIITAREKTWEESAETIEISPFSRAESVEHLQRQVPGISPRDADRVAEALGDLPIALALGGALMADSGIAVDDYLAQLAEHGASLDTWGPSLDRLRQDSPGAYRLLEICSVLSVKVSIELLNSKGIGKLLRQADPSVPTRSGAARLIQRINRLALLRLDTRAQQIEIHRLLRDAVQRRMTEDEQQTIRREVISALAAARPDSDVDLADSWERFRMLWPHLEESEVAMRAALDSDDPAVLDLLVERVRYIWLRGVLSQARDLAERILKAWTARFESSTDPDEREMLRPPLLRLRFNFGNILRSQGHFQQAYTYDEETLAQQQELLGETHADALMTAGGLAGDLRGLGRYGEALARDEQTYRMWSRDFGNDFPRTLTALNNLAASMRLAGRAKEAQRLDDQAYERRRVVLGRNNHWTLASAVNLARDLRESGEYERSLVQSQEALTDYQSLSGPNALATLGAQTNLGVALRTVGRPVEAARLLDAACDTLQTTFGEDSPDTLAARLSRATNRLALDDAAGAEEELRAVQALYRALLGPRHPHTLICENNLAGAARAQGHLEAARMSAHVAVSGLGEMLHPEHPFVLAAQMNLAVCKAETGDLAGAFDMVDNLHKVMRTSLGIRHPDTLRAAANRALIRSLREPDSGPEELEAAVAELVERLGGSHPDVRAMGHRRLLDRVLDPHPF</sequence>
<dbReference type="Gene3D" id="3.40.50.300">
    <property type="entry name" value="P-loop containing nucleotide triphosphate hydrolases"/>
    <property type="match status" value="2"/>
</dbReference>
<keyword evidence="2" id="KW-0282">Flagellum</keyword>
<dbReference type="NCBIfam" id="NF040586">
    <property type="entry name" value="FxSxx_TPR"/>
    <property type="match status" value="1"/>
</dbReference>
<protein>
    <submittedName>
        <fullName evidence="2">MinD-like ATPase involved in chromosome partitioning or flagellar assembly</fullName>
    </submittedName>
</protein>
<proteinExistence type="predicted"/>
<name>A0A1N5TR22_9ACTN</name>
<dbReference type="Gene3D" id="1.25.40.10">
    <property type="entry name" value="Tetratricopeptide repeat domain"/>
    <property type="match status" value="3"/>
</dbReference>
<dbReference type="Pfam" id="PF13374">
    <property type="entry name" value="TPR_10"/>
    <property type="match status" value="1"/>
</dbReference>
<dbReference type="EMBL" id="FSQT01000001">
    <property type="protein sequence ID" value="SIM50853.1"/>
    <property type="molecule type" value="Genomic_DNA"/>
</dbReference>
<organism evidence="2 3">
    <name type="scientific">Micromonospora cremea</name>
    <dbReference type="NCBI Taxonomy" id="709881"/>
    <lineage>
        <taxon>Bacteria</taxon>
        <taxon>Bacillati</taxon>
        <taxon>Actinomycetota</taxon>
        <taxon>Actinomycetes</taxon>
        <taxon>Micromonosporales</taxon>
        <taxon>Micromonosporaceae</taxon>
        <taxon>Micromonospora</taxon>
    </lineage>
</organism>
<dbReference type="OrthoDB" id="580767at2"/>
<dbReference type="PANTHER" id="PTHR46082:SF6">
    <property type="entry name" value="AAA+ ATPASE DOMAIN-CONTAINING PROTEIN-RELATED"/>
    <property type="match status" value="1"/>
</dbReference>
<dbReference type="Pfam" id="PF00931">
    <property type="entry name" value="NB-ARC"/>
    <property type="match status" value="1"/>
</dbReference>
<dbReference type="InterPro" id="IPR027417">
    <property type="entry name" value="P-loop_NTPase"/>
</dbReference>
<dbReference type="Proteomes" id="UP000185124">
    <property type="component" value="Unassembled WGS sequence"/>
</dbReference>
<dbReference type="SUPFAM" id="SSF52540">
    <property type="entry name" value="P-loop containing nucleoside triphosphate hydrolases"/>
    <property type="match status" value="2"/>
</dbReference>
<dbReference type="InterPro" id="IPR053137">
    <property type="entry name" value="NLR-like"/>
</dbReference>